<name>A0A9D3V5L9_9ROSI</name>
<sequence>MTSAIEVFAAKLKEWNKCVYGHISQRKRQLTHKLAKTHGLRRNFNKNIALHNTDGDWIFDPKALKTEAIKFFQNLYGENPSPLGNIPPNGFSRLNSEEIYLLKRDIKDEEIKAALFDMAPLKAPGRSITNNVIIAQEVLHSMRAKKKLQWMAIQIDLEKASNRVRWDFMEASLNASSIPSYLVNVIMNAIFSSSMQGSIFHKRVTKDTLNFLVERVWNQLSSWDAKRLSFAGRVTLAHSVLLAILSYLIQSTLVLKGICDSIEELARQFIWGAAKGKRKIALSIGNGRTVRCWEDNWVLNVGPLNQYVPNQVNINPYSKVNEIVVDNGDWNLNLFRLWLPEEVVSRIISIPPSLDSAGPDILSWSRTKNGVFSVKSAYFFLKGDSWNPNDMN</sequence>
<keyword evidence="2" id="KW-1185">Reference proteome</keyword>
<dbReference type="PANTHER" id="PTHR33116">
    <property type="entry name" value="REVERSE TRANSCRIPTASE ZINC-BINDING DOMAIN-CONTAINING PROTEIN-RELATED-RELATED"/>
    <property type="match status" value="1"/>
</dbReference>
<proteinExistence type="predicted"/>
<dbReference type="EMBL" id="JAIQCV010000008">
    <property type="protein sequence ID" value="KAH1072669.1"/>
    <property type="molecule type" value="Genomic_DNA"/>
</dbReference>
<comment type="caution">
    <text evidence="1">The sequence shown here is derived from an EMBL/GenBank/DDBJ whole genome shotgun (WGS) entry which is preliminary data.</text>
</comment>
<dbReference type="Proteomes" id="UP000828251">
    <property type="component" value="Unassembled WGS sequence"/>
</dbReference>
<dbReference type="PANTHER" id="PTHR33116:SF75">
    <property type="entry name" value="RIBONUCLEASE H PROTEIN"/>
    <property type="match status" value="1"/>
</dbReference>
<dbReference type="OrthoDB" id="1938625at2759"/>
<reference evidence="1 2" key="1">
    <citation type="journal article" date="2021" name="Plant Biotechnol. J.">
        <title>Multi-omics assisted identification of the key and species-specific regulatory components of drought-tolerant mechanisms in Gossypium stocksii.</title>
        <authorList>
            <person name="Yu D."/>
            <person name="Ke L."/>
            <person name="Zhang D."/>
            <person name="Wu Y."/>
            <person name="Sun Y."/>
            <person name="Mei J."/>
            <person name="Sun J."/>
            <person name="Sun Y."/>
        </authorList>
    </citation>
    <scope>NUCLEOTIDE SEQUENCE [LARGE SCALE GENOMIC DNA]</scope>
    <source>
        <strain evidence="2">cv. E1</strain>
        <tissue evidence="1">Leaf</tissue>
    </source>
</reference>
<gene>
    <name evidence="1" type="ORF">J1N35_024997</name>
</gene>
<organism evidence="1 2">
    <name type="scientific">Gossypium stocksii</name>
    <dbReference type="NCBI Taxonomy" id="47602"/>
    <lineage>
        <taxon>Eukaryota</taxon>
        <taxon>Viridiplantae</taxon>
        <taxon>Streptophyta</taxon>
        <taxon>Embryophyta</taxon>
        <taxon>Tracheophyta</taxon>
        <taxon>Spermatophyta</taxon>
        <taxon>Magnoliopsida</taxon>
        <taxon>eudicotyledons</taxon>
        <taxon>Gunneridae</taxon>
        <taxon>Pentapetalae</taxon>
        <taxon>rosids</taxon>
        <taxon>malvids</taxon>
        <taxon>Malvales</taxon>
        <taxon>Malvaceae</taxon>
        <taxon>Malvoideae</taxon>
        <taxon>Gossypium</taxon>
    </lineage>
</organism>
<evidence type="ECO:0000313" key="2">
    <source>
        <dbReference type="Proteomes" id="UP000828251"/>
    </source>
</evidence>
<evidence type="ECO:0008006" key="3">
    <source>
        <dbReference type="Google" id="ProtNLM"/>
    </source>
</evidence>
<accession>A0A9D3V5L9</accession>
<protein>
    <recommendedName>
        <fullName evidence="3">Reverse transcriptase</fullName>
    </recommendedName>
</protein>
<dbReference type="AlphaFoldDB" id="A0A9D3V5L9"/>
<evidence type="ECO:0000313" key="1">
    <source>
        <dbReference type="EMBL" id="KAH1072669.1"/>
    </source>
</evidence>